<evidence type="ECO:0000256" key="1">
    <source>
        <dbReference type="SAM" id="Phobius"/>
    </source>
</evidence>
<proteinExistence type="predicted"/>
<feature type="transmembrane region" description="Helical" evidence="1">
    <location>
        <begin position="30"/>
        <end position="54"/>
    </location>
</feature>
<dbReference type="SUPFAM" id="SSF103473">
    <property type="entry name" value="MFS general substrate transporter"/>
    <property type="match status" value="1"/>
</dbReference>
<dbReference type="InterPro" id="IPR011701">
    <property type="entry name" value="MFS"/>
</dbReference>
<dbReference type="Proteomes" id="UP001519460">
    <property type="component" value="Unassembled WGS sequence"/>
</dbReference>
<feature type="transmembrane region" description="Helical" evidence="1">
    <location>
        <begin position="331"/>
        <end position="351"/>
    </location>
</feature>
<keyword evidence="3" id="KW-1185">Reference proteome</keyword>
<feature type="transmembrane region" description="Helical" evidence="1">
    <location>
        <begin position="391"/>
        <end position="413"/>
    </location>
</feature>
<keyword evidence="1" id="KW-0812">Transmembrane</keyword>
<sequence length="470" mass="51380">SFVCVFFMVGTAKSIGIFLVEFQNYFDVPTSVAAMVMGSGAIVYAILSPMCILLGQTFTARKVIMIGGTMGAIGMSLGSLLVSMNYVILVFGIWFGIGNSAIYGNVLVMLSTYFRKRRTLANGLALTGASIGQFALPPFFEYLLETYGLSGCILLVGGLYFHVVAAASLFRPPSFYASDTEDAVATEEKMEDDASDMKLNGHLSHGSSFGRLRLSHGSNYPLVTPSNDEFTDTEIMYRSFMASTGSLYIQPISRHGSVMLDESLQWEQDKGGRSDNMCRRLLTSFDFSVMKSYIAVFLLVSCFLCFFGYFNFILFLPAHVLTRGIDKYDKAMLISLCGIGDLCGRLLIAFFGDRNIIMRYKLMAAGSVIVSVNMGALVFANSFGWMAVHCVLYGVSGGFYVSLLAVVVVDFVGLKNMPRLLAVIMLLQGIGASLGQPLLGEDHYDILMQFFLSLDFSMQQTTVSCVGESL</sequence>
<name>A0ABD0KIY0_9CAEN</name>
<accession>A0ABD0KIY0</accession>
<feature type="non-terminal residue" evidence="2">
    <location>
        <position position="1"/>
    </location>
</feature>
<feature type="transmembrane region" description="Helical" evidence="1">
    <location>
        <begin position="63"/>
        <end position="82"/>
    </location>
</feature>
<protein>
    <recommendedName>
        <fullName evidence="4">Monocarboxylate transporter</fullName>
    </recommendedName>
</protein>
<comment type="caution">
    <text evidence="2">The sequence shown here is derived from an EMBL/GenBank/DDBJ whole genome shotgun (WGS) entry which is preliminary data.</text>
</comment>
<evidence type="ECO:0000313" key="3">
    <source>
        <dbReference type="Proteomes" id="UP001519460"/>
    </source>
</evidence>
<feature type="transmembrane region" description="Helical" evidence="1">
    <location>
        <begin position="88"/>
        <end position="108"/>
    </location>
</feature>
<feature type="transmembrane region" description="Helical" evidence="1">
    <location>
        <begin position="120"/>
        <end position="140"/>
    </location>
</feature>
<dbReference type="PANTHER" id="PTHR11360">
    <property type="entry name" value="MONOCARBOXYLATE TRANSPORTER"/>
    <property type="match status" value="1"/>
</dbReference>
<dbReference type="Gene3D" id="1.20.1250.20">
    <property type="entry name" value="MFS general substrate transporter like domains"/>
    <property type="match status" value="2"/>
</dbReference>
<dbReference type="EMBL" id="JACVVK020000172">
    <property type="protein sequence ID" value="KAK7486937.1"/>
    <property type="molecule type" value="Genomic_DNA"/>
</dbReference>
<keyword evidence="1" id="KW-1133">Transmembrane helix</keyword>
<dbReference type="Pfam" id="PF07690">
    <property type="entry name" value="MFS_1"/>
    <property type="match status" value="1"/>
</dbReference>
<gene>
    <name evidence="2" type="ORF">BaRGS_00021908</name>
</gene>
<dbReference type="InterPro" id="IPR036259">
    <property type="entry name" value="MFS_trans_sf"/>
</dbReference>
<organism evidence="2 3">
    <name type="scientific">Batillaria attramentaria</name>
    <dbReference type="NCBI Taxonomy" id="370345"/>
    <lineage>
        <taxon>Eukaryota</taxon>
        <taxon>Metazoa</taxon>
        <taxon>Spiralia</taxon>
        <taxon>Lophotrochozoa</taxon>
        <taxon>Mollusca</taxon>
        <taxon>Gastropoda</taxon>
        <taxon>Caenogastropoda</taxon>
        <taxon>Sorbeoconcha</taxon>
        <taxon>Cerithioidea</taxon>
        <taxon>Batillariidae</taxon>
        <taxon>Batillaria</taxon>
    </lineage>
</organism>
<keyword evidence="1" id="KW-0472">Membrane</keyword>
<evidence type="ECO:0008006" key="4">
    <source>
        <dbReference type="Google" id="ProtNLM"/>
    </source>
</evidence>
<feature type="transmembrane region" description="Helical" evidence="1">
    <location>
        <begin position="420"/>
        <end position="439"/>
    </location>
</feature>
<dbReference type="AlphaFoldDB" id="A0ABD0KIY0"/>
<feature type="transmembrane region" description="Helical" evidence="1">
    <location>
        <begin position="363"/>
        <end position="385"/>
    </location>
</feature>
<feature type="transmembrane region" description="Helical" evidence="1">
    <location>
        <begin position="293"/>
        <end position="319"/>
    </location>
</feature>
<feature type="transmembrane region" description="Helical" evidence="1">
    <location>
        <begin position="146"/>
        <end position="170"/>
    </location>
</feature>
<reference evidence="2 3" key="1">
    <citation type="journal article" date="2023" name="Sci. Data">
        <title>Genome assembly of the Korean intertidal mud-creeper Batillaria attramentaria.</title>
        <authorList>
            <person name="Patra A.K."/>
            <person name="Ho P.T."/>
            <person name="Jun S."/>
            <person name="Lee S.J."/>
            <person name="Kim Y."/>
            <person name="Won Y.J."/>
        </authorList>
    </citation>
    <scope>NUCLEOTIDE SEQUENCE [LARGE SCALE GENOMIC DNA]</scope>
    <source>
        <strain evidence="2">Wonlab-2016</strain>
    </source>
</reference>
<dbReference type="PANTHER" id="PTHR11360:SF284">
    <property type="entry name" value="EG:103B4.3 PROTEIN-RELATED"/>
    <property type="match status" value="1"/>
</dbReference>
<evidence type="ECO:0000313" key="2">
    <source>
        <dbReference type="EMBL" id="KAK7486937.1"/>
    </source>
</evidence>
<dbReference type="InterPro" id="IPR050327">
    <property type="entry name" value="Proton-linked_MCT"/>
</dbReference>